<feature type="DNA-binding region" description="H-T-H motif" evidence="4">
    <location>
        <begin position="53"/>
        <end position="72"/>
    </location>
</feature>
<gene>
    <name evidence="6" type="ORF">EV193_115116</name>
</gene>
<accession>A0A4Q7KDH6</accession>
<dbReference type="InterPro" id="IPR050109">
    <property type="entry name" value="HTH-type_TetR-like_transc_reg"/>
</dbReference>
<dbReference type="GO" id="GO:0045892">
    <property type="term" value="P:negative regulation of DNA-templated transcription"/>
    <property type="evidence" value="ECO:0007669"/>
    <property type="project" value="InterPro"/>
</dbReference>
<dbReference type="RefSeq" id="WP_130348376.1">
    <property type="nucleotide sequence ID" value="NZ_SGWQ01000015.1"/>
</dbReference>
<reference evidence="6 7" key="1">
    <citation type="submission" date="2019-02" db="EMBL/GenBank/DDBJ databases">
        <title>Genomic Encyclopedia of Type Strains, Phase IV (KMG-IV): sequencing the most valuable type-strain genomes for metagenomic binning, comparative biology and taxonomic classification.</title>
        <authorList>
            <person name="Goeker M."/>
        </authorList>
    </citation>
    <scope>NUCLEOTIDE SEQUENCE [LARGE SCALE GENOMIC DNA]</scope>
    <source>
        <strain evidence="6 7">DSM 101727</strain>
    </source>
</reference>
<keyword evidence="1" id="KW-0805">Transcription regulation</keyword>
<dbReference type="Gene3D" id="1.10.357.10">
    <property type="entry name" value="Tetracycline Repressor, domain 2"/>
    <property type="match status" value="1"/>
</dbReference>
<dbReference type="Proteomes" id="UP000294257">
    <property type="component" value="Unassembled WGS sequence"/>
</dbReference>
<feature type="domain" description="HTH tetR-type" evidence="5">
    <location>
        <begin position="30"/>
        <end position="90"/>
    </location>
</feature>
<dbReference type="Pfam" id="PF02909">
    <property type="entry name" value="TetR_C_1"/>
    <property type="match status" value="1"/>
</dbReference>
<comment type="caution">
    <text evidence="6">The sequence shown here is derived from an EMBL/GenBank/DDBJ whole genome shotgun (WGS) entry which is preliminary data.</text>
</comment>
<dbReference type="Pfam" id="PF00440">
    <property type="entry name" value="TetR_N"/>
    <property type="match status" value="1"/>
</dbReference>
<dbReference type="OrthoDB" id="2570341at2"/>
<dbReference type="GO" id="GO:0000976">
    <property type="term" value="F:transcription cis-regulatory region binding"/>
    <property type="evidence" value="ECO:0007669"/>
    <property type="project" value="TreeGrafter"/>
</dbReference>
<evidence type="ECO:0000256" key="4">
    <source>
        <dbReference type="PROSITE-ProRule" id="PRU00335"/>
    </source>
</evidence>
<dbReference type="PROSITE" id="PS50977">
    <property type="entry name" value="HTH_TETR_2"/>
    <property type="match status" value="1"/>
</dbReference>
<dbReference type="Gene3D" id="1.10.10.60">
    <property type="entry name" value="Homeodomain-like"/>
    <property type="match status" value="1"/>
</dbReference>
<name>A0A4Q7KDH6_9PSEU</name>
<dbReference type="GO" id="GO:0003700">
    <property type="term" value="F:DNA-binding transcription factor activity"/>
    <property type="evidence" value="ECO:0007669"/>
    <property type="project" value="TreeGrafter"/>
</dbReference>
<dbReference type="InterPro" id="IPR001647">
    <property type="entry name" value="HTH_TetR"/>
</dbReference>
<proteinExistence type="predicted"/>
<sequence length="255" mass="27901">MTVFAAQGDPRRTMELLWGVAEHRPARKRGLNADVIVDAGIAIADAHGMDAVSMRAVGERLGCTAMALYTHVPGKNELVDLMYDRVLAEIPGGYDLGAGWRAAVHAWARDQWNFCLRHPWALRVSQARPVLGPNEFAVLNTLVGILRETGLGPRDLRPVVHALGNHVRGSAATVAEAREAPAATGMSEDDWWLARGEEFASVAPDFAERFPLVVWIESDRDPMPEDAGYMEYHAEEAFVTGIDLLLDGVETHVVS</sequence>
<dbReference type="InterPro" id="IPR036271">
    <property type="entry name" value="Tet_transcr_reg_TetR-rel_C_sf"/>
</dbReference>
<dbReference type="SUPFAM" id="SSF46689">
    <property type="entry name" value="Homeodomain-like"/>
    <property type="match status" value="1"/>
</dbReference>
<evidence type="ECO:0000313" key="6">
    <source>
        <dbReference type="EMBL" id="RZS31237.1"/>
    </source>
</evidence>
<evidence type="ECO:0000256" key="1">
    <source>
        <dbReference type="ARBA" id="ARBA00023015"/>
    </source>
</evidence>
<evidence type="ECO:0000256" key="2">
    <source>
        <dbReference type="ARBA" id="ARBA00023125"/>
    </source>
</evidence>
<dbReference type="InterPro" id="IPR009057">
    <property type="entry name" value="Homeodomain-like_sf"/>
</dbReference>
<dbReference type="AlphaFoldDB" id="A0A4Q7KDH6"/>
<keyword evidence="2 4" id="KW-0238">DNA-binding</keyword>
<dbReference type="InterPro" id="IPR004111">
    <property type="entry name" value="Repressor_TetR_C"/>
</dbReference>
<evidence type="ECO:0000259" key="5">
    <source>
        <dbReference type="PROSITE" id="PS50977"/>
    </source>
</evidence>
<organism evidence="6 7">
    <name type="scientific">Herbihabitans rhizosphaerae</name>
    <dbReference type="NCBI Taxonomy" id="1872711"/>
    <lineage>
        <taxon>Bacteria</taxon>
        <taxon>Bacillati</taxon>
        <taxon>Actinomycetota</taxon>
        <taxon>Actinomycetes</taxon>
        <taxon>Pseudonocardiales</taxon>
        <taxon>Pseudonocardiaceae</taxon>
        <taxon>Herbihabitans</taxon>
    </lineage>
</organism>
<keyword evidence="3" id="KW-0804">Transcription</keyword>
<protein>
    <submittedName>
        <fullName evidence="6">TetR family transcriptional regulator</fullName>
    </submittedName>
</protein>
<dbReference type="PANTHER" id="PTHR30055:SF151">
    <property type="entry name" value="TRANSCRIPTIONAL REGULATORY PROTEIN"/>
    <property type="match status" value="1"/>
</dbReference>
<evidence type="ECO:0000313" key="7">
    <source>
        <dbReference type="Proteomes" id="UP000294257"/>
    </source>
</evidence>
<dbReference type="PANTHER" id="PTHR30055">
    <property type="entry name" value="HTH-TYPE TRANSCRIPTIONAL REGULATOR RUTR"/>
    <property type="match status" value="1"/>
</dbReference>
<dbReference type="SUPFAM" id="SSF48498">
    <property type="entry name" value="Tetracyclin repressor-like, C-terminal domain"/>
    <property type="match status" value="1"/>
</dbReference>
<evidence type="ECO:0000256" key="3">
    <source>
        <dbReference type="ARBA" id="ARBA00023163"/>
    </source>
</evidence>
<keyword evidence="7" id="KW-1185">Reference proteome</keyword>
<dbReference type="EMBL" id="SGWQ01000015">
    <property type="protein sequence ID" value="RZS31237.1"/>
    <property type="molecule type" value="Genomic_DNA"/>
</dbReference>